<organism evidence="1 2">
    <name type="scientific">Fulvitalea axinellae</name>
    <dbReference type="NCBI Taxonomy" id="1182444"/>
    <lineage>
        <taxon>Bacteria</taxon>
        <taxon>Pseudomonadati</taxon>
        <taxon>Bacteroidota</taxon>
        <taxon>Cytophagia</taxon>
        <taxon>Cytophagales</taxon>
        <taxon>Persicobacteraceae</taxon>
        <taxon>Fulvitalea</taxon>
    </lineage>
</organism>
<protein>
    <submittedName>
        <fullName evidence="1">Uncharacterized protein</fullName>
    </submittedName>
</protein>
<geneLocation type="plasmid" evidence="1 2">
    <name>pFA1</name>
</geneLocation>
<dbReference type="SUPFAM" id="SSF50969">
    <property type="entry name" value="YVTN repeat-like/Quinoprotein amine dehydrogenase"/>
    <property type="match status" value="1"/>
</dbReference>
<keyword evidence="1" id="KW-0614">Plasmid</keyword>
<accession>A0AAU9D6W7</accession>
<dbReference type="Proteomes" id="UP001348817">
    <property type="component" value="Plasmid pFA1"/>
</dbReference>
<name>A0AAU9D6W7_9BACT</name>
<sequence length="133" mass="15902">MGSSYQNVEIYDIKGEEIEKVSERLINIPKVTIVDKNNLKQIRPHKGEKRGVHHLEVSDQYVFCSFRDSREEQTRDELVNNYILKYDWNGKPLVKYKLDKRFNYFTYDPVEDVFYAISRNSDFMPTLIRFSLP</sequence>
<proteinExistence type="predicted"/>
<dbReference type="InterPro" id="IPR011044">
    <property type="entry name" value="Quino_amine_DH_bsu"/>
</dbReference>
<evidence type="ECO:0000313" key="1">
    <source>
        <dbReference type="EMBL" id="BDD11753.1"/>
    </source>
</evidence>
<dbReference type="KEGG" id="fax:FUAX_41850"/>
<evidence type="ECO:0000313" key="2">
    <source>
        <dbReference type="Proteomes" id="UP001348817"/>
    </source>
</evidence>
<dbReference type="EMBL" id="AP025315">
    <property type="protein sequence ID" value="BDD11753.1"/>
    <property type="molecule type" value="Genomic_DNA"/>
</dbReference>
<dbReference type="AlphaFoldDB" id="A0AAU9D6W7"/>
<reference evidence="1 2" key="1">
    <citation type="submission" date="2021-12" db="EMBL/GenBank/DDBJ databases">
        <title>Genome sequencing of bacteria with rrn-lacking chromosome and rrn-plasmid.</title>
        <authorList>
            <person name="Anda M."/>
            <person name="Iwasaki W."/>
        </authorList>
    </citation>
    <scope>NUCLEOTIDE SEQUENCE [LARGE SCALE GENOMIC DNA]</scope>
    <source>
        <strain evidence="1 2">DSM 100852</strain>
        <plasmid evidence="1 2">pFA1</plasmid>
    </source>
</reference>
<gene>
    <name evidence="1" type="ORF">FUAX_41850</name>
</gene>
<keyword evidence="2" id="KW-1185">Reference proteome</keyword>